<feature type="compositionally biased region" description="Basic residues" evidence="5">
    <location>
        <begin position="400"/>
        <end position="410"/>
    </location>
</feature>
<dbReference type="GeneID" id="34684550"/>
<proteinExistence type="predicted"/>
<dbReference type="RefSeq" id="XP_022627371.1">
    <property type="nucleotide sequence ID" value="XM_022773891.1"/>
</dbReference>
<evidence type="ECO:0000313" key="8">
    <source>
        <dbReference type="Proteomes" id="UP000054304"/>
    </source>
</evidence>
<name>A0A0C7MMQ6_9SACH</name>
<accession>A0A0C7MMQ6</accession>
<dbReference type="PANTHER" id="PTHR12883">
    <property type="entry name" value="ADIPOCYTE-SPECIFIC PROTEIN 4-RELATED"/>
    <property type="match status" value="1"/>
</dbReference>
<dbReference type="GO" id="GO:0005509">
    <property type="term" value="F:calcium ion binding"/>
    <property type="evidence" value="ECO:0007669"/>
    <property type="project" value="InterPro"/>
</dbReference>
<dbReference type="AlphaFoldDB" id="A0A0C7MMQ6"/>
<dbReference type="GO" id="GO:0005783">
    <property type="term" value="C:endoplasmic reticulum"/>
    <property type="evidence" value="ECO:0007669"/>
    <property type="project" value="InterPro"/>
</dbReference>
<dbReference type="GO" id="GO:0032469">
    <property type="term" value="P:endoplasmic reticulum calcium ion homeostasis"/>
    <property type="evidence" value="ECO:0007669"/>
    <property type="project" value="InterPro"/>
</dbReference>
<dbReference type="Pfam" id="PF07946">
    <property type="entry name" value="CCDC47"/>
    <property type="match status" value="1"/>
</dbReference>
<dbReference type="OrthoDB" id="10039147at2759"/>
<evidence type="ECO:0000256" key="6">
    <source>
        <dbReference type="SAM" id="Phobius"/>
    </source>
</evidence>
<feature type="region of interest" description="Disordered" evidence="5">
    <location>
        <begin position="363"/>
        <end position="410"/>
    </location>
</feature>
<comment type="subcellular location">
    <subcellularLocation>
        <location evidence="1">Membrane</location>
        <topology evidence="1">Single-pass membrane protein</topology>
    </subcellularLocation>
</comment>
<evidence type="ECO:0000256" key="4">
    <source>
        <dbReference type="ARBA" id="ARBA00023136"/>
    </source>
</evidence>
<protein>
    <submittedName>
        <fullName evidence="7">LALA0S02e07514g1_1</fullName>
    </submittedName>
</protein>
<keyword evidence="8" id="KW-1185">Reference proteome</keyword>
<dbReference type="Proteomes" id="UP000054304">
    <property type="component" value="Unassembled WGS sequence"/>
</dbReference>
<evidence type="ECO:0000256" key="2">
    <source>
        <dbReference type="ARBA" id="ARBA00022692"/>
    </source>
</evidence>
<dbReference type="STRING" id="1245769.A0A0C7MMQ6"/>
<evidence type="ECO:0000256" key="5">
    <source>
        <dbReference type="SAM" id="MobiDB-lite"/>
    </source>
</evidence>
<dbReference type="InterPro" id="IPR012879">
    <property type="entry name" value="CCDC47"/>
</dbReference>
<evidence type="ECO:0000313" key="7">
    <source>
        <dbReference type="EMBL" id="CEP61135.1"/>
    </source>
</evidence>
<dbReference type="EMBL" id="LN736361">
    <property type="protein sequence ID" value="CEP61135.1"/>
    <property type="molecule type" value="Genomic_DNA"/>
</dbReference>
<keyword evidence="4 6" id="KW-0472">Membrane</keyword>
<evidence type="ECO:0000256" key="1">
    <source>
        <dbReference type="ARBA" id="ARBA00004167"/>
    </source>
</evidence>
<reference evidence="7 8" key="1">
    <citation type="submission" date="2014-12" db="EMBL/GenBank/DDBJ databases">
        <authorList>
            <person name="Neuveglise Cecile"/>
        </authorList>
    </citation>
    <scope>NUCLEOTIDE SEQUENCE [LARGE SCALE GENOMIC DNA]</scope>
    <source>
        <strain evidence="7 8">CBS 12615</strain>
    </source>
</reference>
<evidence type="ECO:0000256" key="3">
    <source>
        <dbReference type="ARBA" id="ARBA00022989"/>
    </source>
</evidence>
<keyword evidence="2 6" id="KW-0812">Transmembrane</keyword>
<sequence length="410" mass="46950">MSVLTPLVKVADALNQLNAKFTALTFQEQKALTITERIRFYNWTFEFWALGVLALIYVFHVIGTRINKNRAVNLFKGFRQCFEELAFAKIGFTTKSGQNQPFVAENNNTWFTGFATGRSSVESVTVRARLLARFNPLSILMEKSLGLFLPALFEADTEEFVEVTIKANGVYVTSTTADLPKAPSDPASVLSKFKFVASIVNKSDMSKARENNYYLSLTHTSESEKLPIQYVYMSENNQLNSFFDHYGGAALKTLLSESAHFLSFLAFTDLPEAKPITERSWERNQQPRCVLRFKVVTSDADIARLTKLVTTAVGIVDAATQDYVQNPNKAFITNDMLKRSANLRSQELAKVVKVMKQAERDLLQEKKQEQEREKRRESRNKLSGEEQDKQEQKMREKRERRQRNKQKTRM</sequence>
<keyword evidence="3 6" id="KW-1133">Transmembrane helix</keyword>
<organism evidence="7 8">
    <name type="scientific">Lachancea lanzarotensis</name>
    <dbReference type="NCBI Taxonomy" id="1245769"/>
    <lineage>
        <taxon>Eukaryota</taxon>
        <taxon>Fungi</taxon>
        <taxon>Dikarya</taxon>
        <taxon>Ascomycota</taxon>
        <taxon>Saccharomycotina</taxon>
        <taxon>Saccharomycetes</taxon>
        <taxon>Saccharomycetales</taxon>
        <taxon>Saccharomycetaceae</taxon>
        <taxon>Lachancea</taxon>
    </lineage>
</organism>
<dbReference type="PANTHER" id="PTHR12883:SF0">
    <property type="entry name" value="PAT COMPLEX SUBUNIT CCDC47"/>
    <property type="match status" value="1"/>
</dbReference>
<dbReference type="GO" id="GO:0016020">
    <property type="term" value="C:membrane"/>
    <property type="evidence" value="ECO:0007669"/>
    <property type="project" value="UniProtKB-SubCell"/>
</dbReference>
<dbReference type="HOGENOM" id="CLU_672638_0_0_1"/>
<feature type="compositionally biased region" description="Basic and acidic residues" evidence="5">
    <location>
        <begin position="363"/>
        <end position="399"/>
    </location>
</feature>
<feature type="transmembrane region" description="Helical" evidence="6">
    <location>
        <begin position="47"/>
        <end position="66"/>
    </location>
</feature>
<gene>
    <name evidence="7" type="ORF">LALA0_S02e07514g</name>
</gene>